<dbReference type="EMBL" id="JADGJQ010000018">
    <property type="protein sequence ID" value="KAJ3180088.1"/>
    <property type="molecule type" value="Genomic_DNA"/>
</dbReference>
<feature type="compositionally biased region" description="Basic and acidic residues" evidence="7">
    <location>
        <begin position="243"/>
        <end position="253"/>
    </location>
</feature>
<organism evidence="9 10">
    <name type="scientific">Geranomyces variabilis</name>
    <dbReference type="NCBI Taxonomy" id="109894"/>
    <lineage>
        <taxon>Eukaryota</taxon>
        <taxon>Fungi</taxon>
        <taxon>Fungi incertae sedis</taxon>
        <taxon>Chytridiomycota</taxon>
        <taxon>Chytridiomycota incertae sedis</taxon>
        <taxon>Chytridiomycetes</taxon>
        <taxon>Spizellomycetales</taxon>
        <taxon>Powellomycetaceae</taxon>
        <taxon>Geranomyces</taxon>
    </lineage>
</organism>
<dbReference type="PANTHER" id="PTHR16684:SF11">
    <property type="entry name" value="CENTROMERE PROTEIN C"/>
    <property type="match status" value="1"/>
</dbReference>
<dbReference type="Proteomes" id="UP001212152">
    <property type="component" value="Unassembled WGS sequence"/>
</dbReference>
<dbReference type="GO" id="GO:0051455">
    <property type="term" value="P:spindle attachment to meiosis I kinetochore"/>
    <property type="evidence" value="ECO:0007669"/>
    <property type="project" value="TreeGrafter"/>
</dbReference>
<dbReference type="FunFam" id="2.60.120.10:FF:000033">
    <property type="entry name" value="Centromere protein C 1"/>
    <property type="match status" value="1"/>
</dbReference>
<dbReference type="AlphaFoldDB" id="A0AAD5XNE3"/>
<name>A0AAD5XNE3_9FUNG</name>
<dbReference type="InterPro" id="IPR014710">
    <property type="entry name" value="RmlC-like_jellyroll"/>
</dbReference>
<reference evidence="9" key="1">
    <citation type="submission" date="2020-05" db="EMBL/GenBank/DDBJ databases">
        <title>Phylogenomic resolution of chytrid fungi.</title>
        <authorList>
            <person name="Stajich J.E."/>
            <person name="Amses K."/>
            <person name="Simmons R."/>
            <person name="Seto K."/>
            <person name="Myers J."/>
            <person name="Bonds A."/>
            <person name="Quandt C.A."/>
            <person name="Barry K."/>
            <person name="Liu P."/>
            <person name="Grigoriev I."/>
            <person name="Longcore J.E."/>
            <person name="James T.Y."/>
        </authorList>
    </citation>
    <scope>NUCLEOTIDE SEQUENCE</scope>
    <source>
        <strain evidence="9">JEL0379</strain>
    </source>
</reference>
<feature type="compositionally biased region" description="Acidic residues" evidence="7">
    <location>
        <begin position="472"/>
        <end position="492"/>
    </location>
</feature>
<evidence type="ECO:0000256" key="2">
    <source>
        <dbReference type="ARBA" id="ARBA00010291"/>
    </source>
</evidence>
<dbReference type="InterPro" id="IPR028386">
    <property type="entry name" value="CENP-C/Mif2/cnp3"/>
</dbReference>
<comment type="caution">
    <text evidence="9">The sequence shown here is derived from an EMBL/GenBank/DDBJ whole genome shotgun (WGS) entry which is preliminary data.</text>
</comment>
<feature type="region of interest" description="Disordered" evidence="7">
    <location>
        <begin position="1"/>
        <end position="307"/>
    </location>
</feature>
<evidence type="ECO:0000313" key="10">
    <source>
        <dbReference type="Proteomes" id="UP001212152"/>
    </source>
</evidence>
<feature type="region of interest" description="Disordered" evidence="7">
    <location>
        <begin position="380"/>
        <end position="711"/>
    </location>
</feature>
<evidence type="ECO:0000313" key="9">
    <source>
        <dbReference type="EMBL" id="KAJ3180088.1"/>
    </source>
</evidence>
<dbReference type="GO" id="GO:0005634">
    <property type="term" value="C:nucleus"/>
    <property type="evidence" value="ECO:0007669"/>
    <property type="project" value="UniProtKB-SubCell"/>
</dbReference>
<evidence type="ECO:0000256" key="7">
    <source>
        <dbReference type="SAM" id="MobiDB-lite"/>
    </source>
</evidence>
<evidence type="ECO:0000259" key="8">
    <source>
        <dbReference type="Pfam" id="PF11699"/>
    </source>
</evidence>
<dbReference type="InterPro" id="IPR025974">
    <property type="entry name" value="Mif2/CENP-C_cupin"/>
</dbReference>
<gene>
    <name evidence="9" type="ORF">HDU87_002313</name>
</gene>
<dbReference type="PANTHER" id="PTHR16684">
    <property type="entry name" value="CENTROMERE PROTEIN C"/>
    <property type="match status" value="1"/>
</dbReference>
<evidence type="ECO:0000256" key="3">
    <source>
        <dbReference type="ARBA" id="ARBA00023125"/>
    </source>
</evidence>
<proteinExistence type="inferred from homology"/>
<dbReference type="Gene3D" id="2.60.120.10">
    <property type="entry name" value="Jelly Rolls"/>
    <property type="match status" value="1"/>
</dbReference>
<comment type="function">
    <text evidence="5">Component of the kinetochore, a multiprotein complex that assembles on centromeric DNA and attaches chromosomes to spindle microtubules, mediating chromosome segregation and sister chromatid segregation during meiosis and mitosis. Component of the inner kinetochore constitutive centromere-associated network (CCAN), which serves as a structural platform for outer kinetochore assembly.</text>
</comment>
<evidence type="ECO:0000256" key="5">
    <source>
        <dbReference type="ARBA" id="ARBA00057947"/>
    </source>
</evidence>
<feature type="region of interest" description="Disordered" evidence="7">
    <location>
        <begin position="334"/>
        <end position="366"/>
    </location>
</feature>
<keyword evidence="10" id="KW-1185">Reference proteome</keyword>
<dbReference type="GO" id="GO:0051382">
    <property type="term" value="P:kinetochore assembly"/>
    <property type="evidence" value="ECO:0007669"/>
    <property type="project" value="InterPro"/>
</dbReference>
<comment type="subcellular location">
    <subcellularLocation>
        <location evidence="1">Nucleus</location>
    </subcellularLocation>
</comment>
<feature type="compositionally biased region" description="Acidic residues" evidence="7">
    <location>
        <begin position="634"/>
        <end position="648"/>
    </location>
</feature>
<keyword evidence="4" id="KW-0539">Nucleus</keyword>
<feature type="compositionally biased region" description="Polar residues" evidence="7">
    <location>
        <begin position="141"/>
        <end position="159"/>
    </location>
</feature>
<dbReference type="GO" id="GO:0051315">
    <property type="term" value="P:attachment of mitotic spindle microtubules to kinetochore"/>
    <property type="evidence" value="ECO:0007669"/>
    <property type="project" value="TreeGrafter"/>
</dbReference>
<feature type="compositionally biased region" description="Low complexity" evidence="7">
    <location>
        <begin position="665"/>
        <end position="680"/>
    </location>
</feature>
<keyword evidence="3" id="KW-0238">DNA-binding</keyword>
<feature type="compositionally biased region" description="Basic residues" evidence="7">
    <location>
        <begin position="173"/>
        <end position="185"/>
    </location>
</feature>
<dbReference type="GO" id="GO:0000776">
    <property type="term" value="C:kinetochore"/>
    <property type="evidence" value="ECO:0007669"/>
    <property type="project" value="InterPro"/>
</dbReference>
<dbReference type="SUPFAM" id="SSF51182">
    <property type="entry name" value="RmlC-like cupins"/>
    <property type="match status" value="1"/>
</dbReference>
<dbReference type="GO" id="GO:0019237">
    <property type="term" value="F:centromeric DNA binding"/>
    <property type="evidence" value="ECO:0007669"/>
    <property type="project" value="InterPro"/>
</dbReference>
<feature type="compositionally biased region" description="Polar residues" evidence="7">
    <location>
        <begin position="390"/>
        <end position="405"/>
    </location>
</feature>
<dbReference type="InterPro" id="IPR011051">
    <property type="entry name" value="RmlC_Cupin_sf"/>
</dbReference>
<dbReference type="CDD" id="cd06993">
    <property type="entry name" value="cupin_CENP-C_C"/>
    <property type="match status" value="1"/>
</dbReference>
<comment type="similarity">
    <text evidence="2">Belongs to the CENP-C/MIF2 family.</text>
</comment>
<protein>
    <recommendedName>
        <fullName evidence="6">CENP-C homolog</fullName>
    </recommendedName>
</protein>
<sequence>MAGDQPALQKDNKENSPEAAEQIRGRPIKFHEIGERGRRTGATAPKNATYDQDGMPENVEAWFSDVSDELTKDSEAAPGKIMTPRQGTRDSEISTPQRSEQRPGVANIPAVSPETPVPIPNAASRMPRQSMMPHQFDHNSRSIPTTPVKFSQISNSSVFDESPKATLSPLRNSHSKALKSSRKTPKSGGAKLRSKESPFAKSKTTECPSTTEKKAHPLNQAAYDYPEEYEEVGSAQFTDLDAEDRNSTPEKPDAGIQKQSDSKKRKTYAGSNSEAEAGEQTPKKRASGKQPPQPTPQIAISLAETTASSSTIGAELMETLAEIDVSFANGRALEPSTTVWNADPSLDEYSESPSENQARRARQRVVVEIPVPIKSIAERLAVAQSEPKQKQQPQDAAHASQNGSKSQEHSEESHLLAGRASEDEELDGGGSGAEEVDNADKVDNADEIDGAHSASLSESGEHHPGDKTSAGGEEDQASDNVEMEDDAYDGTEEASPQAGSESEDPETERATNSPEATDTEVTKNRRAVSESNIDSDNEAQHSEHGEYPPPAPSQKVRSTKPTTAAKDTEVTTKKRSAVPKSDTESDDEGQDSDHEGTPPPVPSRQARATKGKSAAIDTEVTTKKRRTVPKSDTESDTESDDEAQDSEPQDQPSPGPSRKARVTKAKSVPKAAASKSAPAKRVAKPRGGVRKPDPPAALEGDNKDDNGCRRSRRMKISPLKFWAGERVVVGRRESGFYPVPVVKEVIRIDSEEEDADRQKARARAARVKREKRAQAFVEPNIPVINIDTGVEEEQHIISTPAMLDLRPTGGSYKFQKVFSEGTFIASGVLVFPKGSKKPNSNTKRSAMIFMVMSGEVEVQVHKTQFVVYTGTQFLIPRGNQYCIANRSNREARLFFCHGKEVEVAATETNEVEVSPPATETA</sequence>
<accession>A0AAD5XNE3</accession>
<evidence type="ECO:0000256" key="1">
    <source>
        <dbReference type="ARBA" id="ARBA00004123"/>
    </source>
</evidence>
<evidence type="ECO:0000256" key="4">
    <source>
        <dbReference type="ARBA" id="ARBA00023242"/>
    </source>
</evidence>
<feature type="domain" description="Mif2/CENP-C cupin" evidence="8">
    <location>
        <begin position="812"/>
        <end position="897"/>
    </location>
</feature>
<evidence type="ECO:0000256" key="6">
    <source>
        <dbReference type="ARBA" id="ARBA00075033"/>
    </source>
</evidence>
<feature type="compositionally biased region" description="Basic and acidic residues" evidence="7">
    <location>
        <begin position="10"/>
        <end position="38"/>
    </location>
</feature>
<dbReference type="Pfam" id="PF11699">
    <property type="entry name" value="CENP-C_C"/>
    <property type="match status" value="1"/>
</dbReference>